<organism evidence="3 5">
    <name type="scientific">Duganella violaceipulchra</name>
    <dbReference type="NCBI Taxonomy" id="2849652"/>
    <lineage>
        <taxon>Bacteria</taxon>
        <taxon>Pseudomonadati</taxon>
        <taxon>Pseudomonadota</taxon>
        <taxon>Betaproteobacteria</taxon>
        <taxon>Burkholderiales</taxon>
        <taxon>Oxalobacteraceae</taxon>
        <taxon>Telluria group</taxon>
        <taxon>Duganella</taxon>
    </lineage>
</organism>
<feature type="domain" description="TniQ" evidence="1">
    <location>
        <begin position="14"/>
        <end position="164"/>
    </location>
</feature>
<protein>
    <submittedName>
        <fullName evidence="3">TniQ family protein</fullName>
    </submittedName>
</protein>
<dbReference type="EMBL" id="JALJZU010000010">
    <property type="protein sequence ID" value="MCP2011036.1"/>
    <property type="molecule type" value="Genomic_DNA"/>
</dbReference>
<evidence type="ECO:0000313" key="5">
    <source>
        <dbReference type="Proteomes" id="UP001155901"/>
    </source>
</evidence>
<proteinExistence type="predicted"/>
<comment type="caution">
    <text evidence="3">The sequence shown here is derived from an EMBL/GenBank/DDBJ whole genome shotgun (WGS) entry which is preliminary data.</text>
</comment>
<name>A0AA41L756_9BURK</name>
<evidence type="ECO:0000313" key="4">
    <source>
        <dbReference type="EMBL" id="MCP2011036.1"/>
    </source>
</evidence>
<evidence type="ECO:0000259" key="1">
    <source>
        <dbReference type="Pfam" id="PF06527"/>
    </source>
</evidence>
<dbReference type="Proteomes" id="UP001162889">
    <property type="component" value="Unassembled WGS sequence"/>
</dbReference>
<gene>
    <name evidence="3" type="ORF">KVP70_23890</name>
    <name evidence="4" type="ORF">L1274_004782</name>
</gene>
<reference evidence="4" key="2">
    <citation type="submission" date="2022-03" db="EMBL/GenBank/DDBJ databases">
        <title>Genome Encyclopedia of Bacteria and Archaea VI: Functional Genomics of Type Strains.</title>
        <authorList>
            <person name="Whitman W."/>
        </authorList>
    </citation>
    <scope>NUCLEOTIDE SEQUENCE</scope>
    <source>
        <strain evidence="4">HSC-15S17</strain>
    </source>
</reference>
<dbReference type="Pfam" id="PF06527">
    <property type="entry name" value="TniQ"/>
    <property type="match status" value="1"/>
</dbReference>
<reference evidence="3" key="1">
    <citation type="submission" date="2021-07" db="EMBL/GenBank/DDBJ databases">
        <title>Characterization of violacein-producing bacteria and related species.</title>
        <authorList>
            <person name="Wilson H.S."/>
            <person name="De Leon M.E."/>
        </authorList>
    </citation>
    <scope>NUCLEOTIDE SEQUENCE</scope>
    <source>
        <strain evidence="3">HSC-15S17</strain>
    </source>
</reference>
<dbReference type="EMBL" id="JAHTGR010000014">
    <property type="protein sequence ID" value="MBV6323982.1"/>
    <property type="molecule type" value="Genomic_DNA"/>
</dbReference>
<evidence type="ECO:0000259" key="2">
    <source>
        <dbReference type="Pfam" id="PF15978"/>
    </source>
</evidence>
<sequence length="591" mass="66444">MKSTSTAPAAKILPFFPSALPDETISSRVSRYHIRRGQLTNNSTYTELFGLAPFSLTPLVQPHLDKLALRLPGSPVDNLRDLQNDSTLLPLFRRFFGTHLAKRKTIGNEITSVELPRRLVGGSRLTHLCPECLVDDDKVHGCRYIHRSHQIPGVTSCWKHGRLLMDRCPACRQPFSQPGQLILSAWIGCDCGHDLAHAKSEETAPTETELAFARFAKALIDAAPAHMTPNQLVQLYRSRSIEIGFRQGSDRLKRTALFASIEEFFGPAVLSKMDPAYSKCKTSGWFHVLQTSLTMEAPLYRHLLFSFYLFREADVFLARIEELVESERIKSLRDFAGSTLADNNEEKTEADELIEELIGSATRLGYVPQQLWHHNVSKMKRLVKLVPDAYEQIEARLQEAAAKKKQLATRRLNTKTRDDALDPSWATGIEASAATIYHKEQRPFRVTMNQLVKAATGSPKGMRLPTAERTPLARAAADANAESIWHFYARRMLWTLQSLNAPDTPPHAIIKLAQLEVNKAREILKYFSNFRRCGGPSIKEINQILAAHGIGRTWAGPCPEKTFYKTGRAYKLRTARRGPVGGRAGDWESPR</sequence>
<dbReference type="InterPro" id="IPR009492">
    <property type="entry name" value="TniQ"/>
</dbReference>
<feature type="domain" description="Transposon Tn7 transposition protein TnsD C-terminal" evidence="2">
    <location>
        <begin position="213"/>
        <end position="322"/>
    </location>
</feature>
<keyword evidence="6" id="KW-1185">Reference proteome</keyword>
<evidence type="ECO:0000313" key="3">
    <source>
        <dbReference type="EMBL" id="MBV6323982.1"/>
    </source>
</evidence>
<dbReference type="AlphaFoldDB" id="A0AA41L756"/>
<accession>A0AA41L756</accession>
<dbReference type="Proteomes" id="UP001155901">
    <property type="component" value="Unassembled WGS sequence"/>
</dbReference>
<dbReference type="InterPro" id="IPR032750">
    <property type="entry name" value="TnsD_C"/>
</dbReference>
<dbReference type="Pfam" id="PF15978">
    <property type="entry name" value="TnsD"/>
    <property type="match status" value="1"/>
</dbReference>
<dbReference type="RefSeq" id="WP_217944940.1">
    <property type="nucleotide sequence ID" value="NZ_JAHTGR010000014.1"/>
</dbReference>
<evidence type="ECO:0000313" key="6">
    <source>
        <dbReference type="Proteomes" id="UP001162889"/>
    </source>
</evidence>